<comment type="caution">
    <text evidence="2">The sequence shown here is derived from an EMBL/GenBank/DDBJ whole genome shotgun (WGS) entry which is preliminary data.</text>
</comment>
<keyword evidence="1" id="KW-0812">Transmembrane</keyword>
<feature type="transmembrane region" description="Helical" evidence="1">
    <location>
        <begin position="16"/>
        <end position="35"/>
    </location>
</feature>
<proteinExistence type="predicted"/>
<keyword evidence="1" id="KW-0472">Membrane</keyword>
<accession>A0A2G4YNE6</accession>
<dbReference type="AlphaFoldDB" id="A0A2G4YNE6"/>
<organism evidence="2 3">
    <name type="scientific">Paremcibacter congregatus</name>
    <dbReference type="NCBI Taxonomy" id="2043170"/>
    <lineage>
        <taxon>Bacteria</taxon>
        <taxon>Pseudomonadati</taxon>
        <taxon>Pseudomonadota</taxon>
        <taxon>Alphaproteobacteria</taxon>
        <taxon>Emcibacterales</taxon>
        <taxon>Emcibacteraceae</taxon>
        <taxon>Paremcibacter</taxon>
    </lineage>
</organism>
<feature type="transmembrane region" description="Helical" evidence="1">
    <location>
        <begin position="85"/>
        <end position="111"/>
    </location>
</feature>
<reference evidence="2 3" key="1">
    <citation type="submission" date="2017-10" db="EMBL/GenBank/DDBJ databases">
        <title>Frigbacter circumglobatus gen. nov. sp. nov., isolated from sediment cultured in situ.</title>
        <authorList>
            <person name="Zhao Z."/>
        </authorList>
    </citation>
    <scope>NUCLEOTIDE SEQUENCE [LARGE SCALE GENOMIC DNA]</scope>
    <source>
        <strain evidence="2 3">ZYL</strain>
    </source>
</reference>
<feature type="transmembrane region" description="Helical" evidence="1">
    <location>
        <begin position="117"/>
        <end position="139"/>
    </location>
</feature>
<dbReference type="EMBL" id="PDEM01000031">
    <property type="protein sequence ID" value="PHZ83815.1"/>
    <property type="molecule type" value="Genomic_DNA"/>
</dbReference>
<sequence>MSTNCDGGLVFPNLQAAVIFWLGRALVYPLLFRWLHIDRLLLYINRFTVISSVVGGQGIEQQATCQYTQGDFAAVAPVMTIAMPVIVTSVVMPAAVVAIISIVVLLMVFAIRLVMVSSIIFIIFVMTNIILLMATIPVIGKSL</sequence>
<evidence type="ECO:0000313" key="3">
    <source>
        <dbReference type="Proteomes" id="UP000229730"/>
    </source>
</evidence>
<keyword evidence="1" id="KW-1133">Transmembrane helix</keyword>
<name>A0A2G4YNE6_9PROT</name>
<dbReference type="InParanoid" id="A0A2G4YNE6"/>
<evidence type="ECO:0000256" key="1">
    <source>
        <dbReference type="SAM" id="Phobius"/>
    </source>
</evidence>
<keyword evidence="3" id="KW-1185">Reference proteome</keyword>
<dbReference type="Proteomes" id="UP000229730">
    <property type="component" value="Unassembled WGS sequence"/>
</dbReference>
<gene>
    <name evidence="2" type="ORF">CRD36_15800</name>
</gene>
<protein>
    <submittedName>
        <fullName evidence="2">Uncharacterized protein</fullName>
    </submittedName>
</protein>
<evidence type="ECO:0000313" key="2">
    <source>
        <dbReference type="EMBL" id="PHZ83815.1"/>
    </source>
</evidence>